<keyword evidence="2" id="KW-1185">Reference proteome</keyword>
<organism evidence="1 2">
    <name type="scientific">Petromyces alliaceus</name>
    <name type="common">Aspergillus alliaceus</name>
    <dbReference type="NCBI Taxonomy" id="209559"/>
    <lineage>
        <taxon>Eukaryota</taxon>
        <taxon>Fungi</taxon>
        <taxon>Dikarya</taxon>
        <taxon>Ascomycota</taxon>
        <taxon>Pezizomycotina</taxon>
        <taxon>Eurotiomycetes</taxon>
        <taxon>Eurotiomycetidae</taxon>
        <taxon>Eurotiales</taxon>
        <taxon>Aspergillaceae</taxon>
        <taxon>Aspergillus</taxon>
        <taxon>Aspergillus subgen. Circumdati</taxon>
    </lineage>
</organism>
<proteinExistence type="predicted"/>
<name>A0A8H5ZXR5_PETAA</name>
<evidence type="ECO:0000313" key="1">
    <source>
        <dbReference type="EMBL" id="KAF5857187.1"/>
    </source>
</evidence>
<reference evidence="1 2" key="1">
    <citation type="submission" date="2019-04" db="EMBL/GenBank/DDBJ databases">
        <title>Aspergillus burnettii sp. nov., novel species from soil in southeast Queensland.</title>
        <authorList>
            <person name="Gilchrist C.L.M."/>
            <person name="Pitt J.I."/>
            <person name="Lange L."/>
            <person name="Lacey H.J."/>
            <person name="Vuong D."/>
            <person name="Midgley D.J."/>
            <person name="Greenfield P."/>
            <person name="Bradbury M."/>
            <person name="Lacey E."/>
            <person name="Busk P.K."/>
            <person name="Pilgaard B."/>
            <person name="Chooi Y.H."/>
            <person name="Piggott A.M."/>
        </authorList>
    </citation>
    <scope>NUCLEOTIDE SEQUENCE [LARGE SCALE GENOMIC DNA]</scope>
    <source>
        <strain evidence="1 2">FRR 5400</strain>
    </source>
</reference>
<dbReference type="AlphaFoldDB" id="A0A8H5ZXR5"/>
<sequence length="221" mass="24594">MLKTIHNKMAQNGVGIGNWKRDEIIPGAETQMCELFQLPVTLDGFVPHHHPKIARIKLAEAFEEDHAVMSLGLGYKSNNGTLGNRESYEDEYSTNGGIDFTDCFTDTQSTYLLNTGSEHQQMDRDIQCYFLDLEILGGWRSRSTTLRRGRLSVKAQVIGALAPIVLIIPSSSVAHEPKNRVLPSLPSPSQSNYKPLLQYVFQFQSELGGSQRPTKSWALAG</sequence>
<evidence type="ECO:0000313" key="2">
    <source>
        <dbReference type="Proteomes" id="UP000541154"/>
    </source>
</evidence>
<gene>
    <name evidence="1" type="ORF">ETB97_006179</name>
</gene>
<protein>
    <submittedName>
        <fullName evidence="1">Uncharacterized protein</fullName>
    </submittedName>
</protein>
<dbReference type="EMBL" id="SPNV01000271">
    <property type="protein sequence ID" value="KAF5857187.1"/>
    <property type="molecule type" value="Genomic_DNA"/>
</dbReference>
<dbReference type="Proteomes" id="UP000541154">
    <property type="component" value="Unassembled WGS sequence"/>
</dbReference>
<comment type="caution">
    <text evidence="1">The sequence shown here is derived from an EMBL/GenBank/DDBJ whole genome shotgun (WGS) entry which is preliminary data.</text>
</comment>
<accession>A0A8H5ZXR5</accession>